<dbReference type="Gene3D" id="3.30.300.210">
    <property type="entry name" value="Nutrient germinant receptor protein C, domain 3"/>
    <property type="match status" value="1"/>
</dbReference>
<dbReference type="InterPro" id="IPR046953">
    <property type="entry name" value="Spore_GerAC-like_C"/>
</dbReference>
<dbReference type="Proteomes" id="UP000255036">
    <property type="component" value="Unassembled WGS sequence"/>
</dbReference>
<dbReference type="EMBL" id="QRCT01000026">
    <property type="protein sequence ID" value="RDU23449.1"/>
    <property type="molecule type" value="Genomic_DNA"/>
</dbReference>
<evidence type="ECO:0000256" key="6">
    <source>
        <dbReference type="ARBA" id="ARBA00023139"/>
    </source>
</evidence>
<feature type="domain" description="Spore germination protein N-terminal" evidence="9">
    <location>
        <begin position="23"/>
        <end position="193"/>
    </location>
</feature>
<evidence type="ECO:0000313" key="11">
    <source>
        <dbReference type="Proteomes" id="UP000255036"/>
    </source>
</evidence>
<dbReference type="PANTHER" id="PTHR35789:SF1">
    <property type="entry name" value="SPORE GERMINATION PROTEIN B3"/>
    <property type="match status" value="1"/>
</dbReference>
<evidence type="ECO:0000259" key="9">
    <source>
        <dbReference type="Pfam" id="PF25198"/>
    </source>
</evidence>
<dbReference type="GO" id="GO:0016020">
    <property type="term" value="C:membrane"/>
    <property type="evidence" value="ECO:0007669"/>
    <property type="project" value="UniProtKB-SubCell"/>
</dbReference>
<dbReference type="OrthoDB" id="1771654at2"/>
<reference evidence="10 11" key="1">
    <citation type="submission" date="2018-07" db="EMBL/GenBank/DDBJ databases">
        <title>Anaerosacharophilus polymeroproducens gen. nov. sp. nov., an anaerobic bacterium isolated from salt field.</title>
        <authorList>
            <person name="Kim W."/>
            <person name="Yang S.-H."/>
            <person name="Oh J."/>
            <person name="Lee J.-H."/>
            <person name="Kwon K.K."/>
        </authorList>
    </citation>
    <scope>NUCLEOTIDE SEQUENCE [LARGE SCALE GENOMIC DNA]</scope>
    <source>
        <strain evidence="10 11">MCWD5</strain>
    </source>
</reference>
<evidence type="ECO:0000256" key="3">
    <source>
        <dbReference type="ARBA" id="ARBA00022544"/>
    </source>
</evidence>
<comment type="subcellular location">
    <subcellularLocation>
        <location evidence="1">Membrane</location>
        <topology evidence="1">Lipid-anchor</topology>
    </subcellularLocation>
</comment>
<keyword evidence="7" id="KW-0449">Lipoprotein</keyword>
<evidence type="ECO:0000256" key="2">
    <source>
        <dbReference type="ARBA" id="ARBA00007886"/>
    </source>
</evidence>
<keyword evidence="3" id="KW-0309">Germination</keyword>
<sequence>MRKWFIWFIPILSVFILTGCANTELERKEFPLTLGLDVAENAGNNLQIIYNLPDLSKVTEQNKESELETTLEVEGVNFAAAQEEYLKNTDKQLDYSQLKAIVIGRRLLEKKDLLVSMLKYLESHNAISQSVMIFVSDDSKEVIDRGSKKEGSLGTYLEKLMNKPLKGEQKVTLGNLITHWRNQNETLLIPILEPAEKSEVLMDNAVILKNVTNYGQLDKEELEMLLLSTGKIINKTYYLNGKPEITLKKARVKYLIEPYSLLPEVTVKIYLKGNSQENTLQEEREAKEIKELIEKQIQERLKILEETWGKKVDLWNTFVMLGRQDRELWKKYNQKQDQYVNDRKIKFDIEWSGI</sequence>
<evidence type="ECO:0000256" key="5">
    <source>
        <dbReference type="ARBA" id="ARBA00023136"/>
    </source>
</evidence>
<evidence type="ECO:0000313" key="10">
    <source>
        <dbReference type="EMBL" id="RDU23449.1"/>
    </source>
</evidence>
<gene>
    <name evidence="10" type="ORF">DWV06_09590</name>
</gene>
<comment type="similarity">
    <text evidence="2">Belongs to the GerABKC lipoprotein family.</text>
</comment>
<keyword evidence="11" id="KW-1185">Reference proteome</keyword>
<proteinExistence type="inferred from homology"/>
<protein>
    <recommendedName>
        <fullName evidence="12">Ger(X)C family spore germination protein</fullName>
    </recommendedName>
</protein>
<evidence type="ECO:0000256" key="4">
    <source>
        <dbReference type="ARBA" id="ARBA00022729"/>
    </source>
</evidence>
<dbReference type="GO" id="GO:0009847">
    <property type="term" value="P:spore germination"/>
    <property type="evidence" value="ECO:0007669"/>
    <property type="project" value="InterPro"/>
</dbReference>
<dbReference type="PANTHER" id="PTHR35789">
    <property type="entry name" value="SPORE GERMINATION PROTEIN B3"/>
    <property type="match status" value="1"/>
</dbReference>
<keyword evidence="6" id="KW-0564">Palmitate</keyword>
<comment type="caution">
    <text evidence="10">The sequence shown here is derived from an EMBL/GenBank/DDBJ whole genome shotgun (WGS) entry which is preliminary data.</text>
</comment>
<dbReference type="PROSITE" id="PS51257">
    <property type="entry name" value="PROKAR_LIPOPROTEIN"/>
    <property type="match status" value="1"/>
</dbReference>
<dbReference type="InterPro" id="IPR008844">
    <property type="entry name" value="Spore_GerAC-like"/>
</dbReference>
<dbReference type="AlphaFoldDB" id="A0A371AV76"/>
<dbReference type="Pfam" id="PF05504">
    <property type="entry name" value="Spore_GerAC"/>
    <property type="match status" value="1"/>
</dbReference>
<dbReference type="RefSeq" id="WP_115481966.1">
    <property type="nucleotide sequence ID" value="NZ_QRCT01000026.1"/>
</dbReference>
<dbReference type="InterPro" id="IPR038501">
    <property type="entry name" value="Spore_GerAC_C_sf"/>
</dbReference>
<dbReference type="InterPro" id="IPR057336">
    <property type="entry name" value="GerAC_N"/>
</dbReference>
<keyword evidence="5" id="KW-0472">Membrane</keyword>
<evidence type="ECO:0000259" key="8">
    <source>
        <dbReference type="Pfam" id="PF05504"/>
    </source>
</evidence>
<keyword evidence="4" id="KW-0732">Signal</keyword>
<organism evidence="10 11">
    <name type="scientific">Anaerosacchariphilus polymeriproducens</name>
    <dbReference type="NCBI Taxonomy" id="1812858"/>
    <lineage>
        <taxon>Bacteria</taxon>
        <taxon>Bacillati</taxon>
        <taxon>Bacillota</taxon>
        <taxon>Clostridia</taxon>
        <taxon>Lachnospirales</taxon>
        <taxon>Lachnospiraceae</taxon>
        <taxon>Anaerosacchariphilus</taxon>
    </lineage>
</organism>
<evidence type="ECO:0000256" key="7">
    <source>
        <dbReference type="ARBA" id="ARBA00023288"/>
    </source>
</evidence>
<evidence type="ECO:0000256" key="1">
    <source>
        <dbReference type="ARBA" id="ARBA00004635"/>
    </source>
</evidence>
<name>A0A371AV76_9FIRM</name>
<evidence type="ECO:0008006" key="12">
    <source>
        <dbReference type="Google" id="ProtNLM"/>
    </source>
</evidence>
<accession>A0A371AV76</accession>
<dbReference type="Pfam" id="PF25198">
    <property type="entry name" value="Spore_GerAC_N"/>
    <property type="match status" value="1"/>
</dbReference>
<feature type="domain" description="Spore germination GerAC-like C-terminal" evidence="8">
    <location>
        <begin position="205"/>
        <end position="349"/>
    </location>
</feature>